<proteinExistence type="predicted"/>
<dbReference type="AlphaFoldDB" id="A0A3B0C0Y8"/>
<keyword evidence="2" id="KW-1185">Reference proteome</keyword>
<evidence type="ECO:0000313" key="2">
    <source>
        <dbReference type="Proteomes" id="UP000276603"/>
    </source>
</evidence>
<evidence type="ECO:0008006" key="3">
    <source>
        <dbReference type="Google" id="ProtNLM"/>
    </source>
</evidence>
<reference evidence="1 2" key="1">
    <citation type="submission" date="2018-10" db="EMBL/GenBank/DDBJ databases">
        <title>Ulvibacterium marinum gen. nov., sp. nov., a novel marine bacterium of the family Flavobacteriaceae, isolated from a culture of the green alga Ulva prolifera.</title>
        <authorList>
            <person name="Zhang Z."/>
        </authorList>
    </citation>
    <scope>NUCLEOTIDE SEQUENCE [LARGE SCALE GENOMIC DNA]</scope>
    <source>
        <strain evidence="1 2">CCMM003</strain>
    </source>
</reference>
<dbReference type="EMBL" id="RBCJ01000005">
    <property type="protein sequence ID" value="RKN77819.1"/>
    <property type="molecule type" value="Genomic_DNA"/>
</dbReference>
<evidence type="ECO:0000313" key="1">
    <source>
        <dbReference type="EMBL" id="RKN77819.1"/>
    </source>
</evidence>
<dbReference type="RefSeq" id="WP_120713717.1">
    <property type="nucleotide sequence ID" value="NZ_RBCJ01000005.1"/>
</dbReference>
<dbReference type="OrthoDB" id="9814627at2"/>
<dbReference type="Gene3D" id="2.60.40.10">
    <property type="entry name" value="Immunoglobulins"/>
    <property type="match status" value="1"/>
</dbReference>
<protein>
    <recommendedName>
        <fullName evidence="3">YD repeat-containing protein</fullName>
    </recommendedName>
</protein>
<organism evidence="1 2">
    <name type="scientific">Ulvibacterium marinum</name>
    <dbReference type="NCBI Taxonomy" id="2419782"/>
    <lineage>
        <taxon>Bacteria</taxon>
        <taxon>Pseudomonadati</taxon>
        <taxon>Bacteroidota</taxon>
        <taxon>Flavobacteriia</taxon>
        <taxon>Flavobacteriales</taxon>
        <taxon>Flavobacteriaceae</taxon>
        <taxon>Ulvibacterium</taxon>
    </lineage>
</organism>
<sequence length="1228" mass="137019">MKNVFPLIFLLGILQFQAQDPDPDPRLLDFTPPSPTAYSLTQFSAQQPALYTGTANTSIPLYTIDFDGWSLPITLSYHATGIRTNQEATEVGLGWSLSSTAVISRSIRKGNDFHNVPNLAKGYIHDTTPVDTILNDLRNWTDLTMNERSVLVANFTNAWYDTEPDIFDYNFFGFQGSFILSKKSNPTDAIAVIKLKNDATIIQYFDGPNPYFTIKTPEGFEGTFDIKERTTNLAGYSPNPIGGPYDGTYIDILNTTNRGQFRTVTAWYLSSIESPRGKQISFNYNILSTEDSPFVSVGAPSFSEIRIQDLQSGQGISFSRLVTEHVYQQSIIIPNELSITFNQEDREDLRSNTFLYENSFPLTAQKPKRYTGLHIQGLDPASTFEKNIVFGQSYFNLEYLLDESVDNINTEPAKYAWLRSRLDFVTVDDQTHRFFYNLGNNGVPSKFTRGIDHFGFYNGQEDNDQLLQVTPRILSDICSFFEADISKKYYYQTEERKPDFAHGIAGSLKRVQYPTGGYTDFLYESHDYYAEGSVAAAQYYTPEALNASGASGTAIAGGLRIKEIVTYEKEGVIASEKSFEYKNSMGGTTGVMLTPFAHYTERNIIDDTNGDGILDSNDFCSYQWFSLVGTSGQNTAEGKKIGYDRVTEVTVGKNGESYSSEHFFTNIPTRKPNLTTLDNLIPYEPKTYKNGKLQNQLFEDHTGTTVVQSKNYGLYEDFNDVRLGLAYSSRDWGSGYALAYYPYHLPIGFAEIDSINTRTTYNTRDLSTTVNYTYNAVGQQKEERTTNSKGEPIRTEYKRLAEFSNAACVYASDAVSCLQDTMALRNIINPVLEKLTYVGDSVIAATGYRYDLEEGNVVLREVLEYDGSKANFISSANGFEFPNYRSVVVYEDYDTEGNVLQYSVADGPTTSLIWGYNEEYPIVKGENIGYTDLLQAHTAALVNPTTYEENIRSNPVAQKALITTYTFDPMVGMVAMYDPSARKTTYSYDAFRRLETIKDLNNELLQDYEYHYKTPERYGGITSRTGLNFGVVGPDSVRTINTGIKNEGNYDITINSLSLPTNFSSTWASTPFLIRPGDTFSLPVTYTSPNPGAGIEGGNMILQTTDNLDGNVSISLSANSAVETRILSLPQDCYEVGSSFAEIGILLSNDGNSPIKITHVGIDTDELQLLGTYDVPPTTQSWMAVKVKLLKPLTGPNAWDGMSTIFIETDADTPVFNVQVDLTANSCN</sequence>
<gene>
    <name evidence="1" type="ORF">D7Z94_21500</name>
</gene>
<dbReference type="Proteomes" id="UP000276603">
    <property type="component" value="Unassembled WGS sequence"/>
</dbReference>
<accession>A0A3B0C0Y8</accession>
<comment type="caution">
    <text evidence="1">The sequence shown here is derived from an EMBL/GenBank/DDBJ whole genome shotgun (WGS) entry which is preliminary data.</text>
</comment>
<dbReference type="InterPro" id="IPR013783">
    <property type="entry name" value="Ig-like_fold"/>
</dbReference>
<name>A0A3B0C0Y8_9FLAO</name>